<dbReference type="Proteomes" id="UP000614741">
    <property type="component" value="Unassembled WGS sequence"/>
</dbReference>
<keyword evidence="4" id="KW-1185">Reference proteome</keyword>
<dbReference type="PANTHER" id="PTHR31302">
    <property type="entry name" value="TRANSMEMBRANE PROTEIN WITH METALLOPHOSPHOESTERASE DOMAIN-RELATED"/>
    <property type="match status" value="1"/>
</dbReference>
<name>A0ABQ4DNV6_9CELL</name>
<dbReference type="Pfam" id="PF00149">
    <property type="entry name" value="Metallophos"/>
    <property type="match status" value="1"/>
</dbReference>
<evidence type="ECO:0000259" key="2">
    <source>
        <dbReference type="Pfam" id="PF00149"/>
    </source>
</evidence>
<sequence length="328" mass="34804">MTHHHAGTGPAGAGGTALRAVGGLALAGAAALAWASLVEVRWYALREVTVPVLPAGQEPLRILHVSDLHLTPGQRRKVDWVRDLATLDPHLVVDTGDNWAHLDAMPDLLHALEPLLTVPGAFVLGSNDYLAPAFKNPARYLLPDARHVPAAPPVELPWRELVTRLTSAGWVDLSNRRDALEVDGRRLSLVGTDDAHLDRDEMPAAGGPDDVRTSDGRSPAVDLHLGVTHAPYRRVLDAMHADGVDLTIAGHTHGGQLAVPGWGALTTNCDLDLRRAKGLHGWPGARPDRAAGAGSSWLHVSAGLGTSPYAPVRFACRPEATLLTLVAP</sequence>
<dbReference type="SUPFAM" id="SSF56300">
    <property type="entry name" value="Metallo-dependent phosphatases"/>
    <property type="match status" value="1"/>
</dbReference>
<proteinExistence type="predicted"/>
<dbReference type="InterPro" id="IPR051158">
    <property type="entry name" value="Metallophosphoesterase_sf"/>
</dbReference>
<comment type="caution">
    <text evidence="3">The sequence shown here is derived from an EMBL/GenBank/DDBJ whole genome shotgun (WGS) entry which is preliminary data.</text>
</comment>
<evidence type="ECO:0000256" key="1">
    <source>
        <dbReference type="SAM" id="MobiDB-lite"/>
    </source>
</evidence>
<feature type="domain" description="Calcineurin-like phosphoesterase" evidence="2">
    <location>
        <begin position="60"/>
        <end position="254"/>
    </location>
</feature>
<reference evidence="3 4" key="1">
    <citation type="submission" date="2021-01" db="EMBL/GenBank/DDBJ databases">
        <title>Whole genome shotgun sequence of Cellulomonas phragmiteti NBRC 110785.</title>
        <authorList>
            <person name="Komaki H."/>
            <person name="Tamura T."/>
        </authorList>
    </citation>
    <scope>NUCLEOTIDE SEQUENCE [LARGE SCALE GENOMIC DNA]</scope>
    <source>
        <strain evidence="3 4">NBRC 110785</strain>
    </source>
</reference>
<dbReference type="InterPro" id="IPR004843">
    <property type="entry name" value="Calcineurin-like_PHP"/>
</dbReference>
<evidence type="ECO:0000313" key="4">
    <source>
        <dbReference type="Proteomes" id="UP000614741"/>
    </source>
</evidence>
<dbReference type="PANTHER" id="PTHR31302:SF20">
    <property type="entry name" value="CONSERVED PROTEIN"/>
    <property type="match status" value="1"/>
</dbReference>
<dbReference type="RefSeq" id="WP_239069272.1">
    <property type="nucleotide sequence ID" value="NZ_BONP01000019.1"/>
</dbReference>
<organism evidence="3 4">
    <name type="scientific">Cellulomonas phragmiteti</name>
    <dbReference type="NCBI Taxonomy" id="478780"/>
    <lineage>
        <taxon>Bacteria</taxon>
        <taxon>Bacillati</taxon>
        <taxon>Actinomycetota</taxon>
        <taxon>Actinomycetes</taxon>
        <taxon>Micrococcales</taxon>
        <taxon>Cellulomonadaceae</taxon>
        <taxon>Cellulomonas</taxon>
    </lineage>
</organism>
<dbReference type="Gene3D" id="3.60.21.10">
    <property type="match status" value="1"/>
</dbReference>
<dbReference type="EMBL" id="BONP01000019">
    <property type="protein sequence ID" value="GIG41040.1"/>
    <property type="molecule type" value="Genomic_DNA"/>
</dbReference>
<evidence type="ECO:0000313" key="3">
    <source>
        <dbReference type="EMBL" id="GIG41040.1"/>
    </source>
</evidence>
<accession>A0ABQ4DNV6</accession>
<dbReference type="InterPro" id="IPR029052">
    <property type="entry name" value="Metallo-depent_PP-like"/>
</dbReference>
<protein>
    <submittedName>
        <fullName evidence="3">Metallophosphoesterase</fullName>
    </submittedName>
</protein>
<gene>
    <name evidence="3" type="ORF">Cph01nite_28020</name>
</gene>
<feature type="region of interest" description="Disordered" evidence="1">
    <location>
        <begin position="197"/>
        <end position="218"/>
    </location>
</feature>